<keyword evidence="4" id="KW-1185">Reference proteome</keyword>
<dbReference type="InterPro" id="IPR015947">
    <property type="entry name" value="PUA-like_sf"/>
</dbReference>
<dbReference type="InterPro" id="IPR002740">
    <property type="entry name" value="EVE_domain"/>
</dbReference>
<dbReference type="HAMAP" id="MF_00771">
    <property type="entry name" value="UPF0310"/>
    <property type="match status" value="1"/>
</dbReference>
<dbReference type="EMBL" id="QZCW01000002">
    <property type="protein sequence ID" value="MCW5322333.1"/>
    <property type="molecule type" value="Genomic_DNA"/>
</dbReference>
<evidence type="ECO:0000259" key="2">
    <source>
        <dbReference type="Pfam" id="PF01878"/>
    </source>
</evidence>
<dbReference type="CDD" id="cd21132">
    <property type="entry name" value="EVE-like"/>
    <property type="match status" value="1"/>
</dbReference>
<feature type="domain" description="EVE" evidence="2">
    <location>
        <begin position="3"/>
        <end position="135"/>
    </location>
</feature>
<dbReference type="Pfam" id="PF01878">
    <property type="entry name" value="EVE"/>
    <property type="match status" value="1"/>
</dbReference>
<gene>
    <name evidence="3" type="ORF">D5039_14590</name>
</gene>
<organism evidence="3 4">
    <name type="scientific">Verminephrobacter aporrectodeae subsp. tuberculatae</name>
    <dbReference type="NCBI Taxonomy" id="1110392"/>
    <lineage>
        <taxon>Bacteria</taxon>
        <taxon>Pseudomonadati</taxon>
        <taxon>Pseudomonadota</taxon>
        <taxon>Betaproteobacteria</taxon>
        <taxon>Burkholderiales</taxon>
        <taxon>Comamonadaceae</taxon>
        <taxon>Verminephrobacter</taxon>
    </lineage>
</organism>
<evidence type="ECO:0000313" key="3">
    <source>
        <dbReference type="EMBL" id="MCW5322333.1"/>
    </source>
</evidence>
<proteinExistence type="inferred from homology"/>
<dbReference type="SUPFAM" id="SSF88697">
    <property type="entry name" value="PUA domain-like"/>
    <property type="match status" value="1"/>
</dbReference>
<evidence type="ECO:0000256" key="1">
    <source>
        <dbReference type="HAMAP-Rule" id="MF_00771"/>
    </source>
</evidence>
<sequence length="164" mass="18313">MAKYWCGVVSKEHIMRGVAGGFCQVCHGKRAPLARMSIGDGIVFYSPVTKFQGDEKCQKFTAIGKVVGNETYPFQMAPDFIPYRRDIGYLDSAMDAPIRPMLEQLSFTRGKTSWGFPFRRGHFEITEEDFQLIAQSMLPDSWESVCSGIAAGKPAGPDLFTRLD</sequence>
<comment type="caution">
    <text evidence="3">The sequence shown here is derived from an EMBL/GenBank/DDBJ whole genome shotgun (WGS) entry which is preliminary data.</text>
</comment>
<dbReference type="Proteomes" id="UP001208935">
    <property type="component" value="Unassembled WGS sequence"/>
</dbReference>
<evidence type="ECO:0000313" key="4">
    <source>
        <dbReference type="Proteomes" id="UP001208935"/>
    </source>
</evidence>
<comment type="similarity">
    <text evidence="1">Belongs to the UPF0310 family.</text>
</comment>
<accession>A0ABT3KVH2</accession>
<dbReference type="NCBIfam" id="NF002616">
    <property type="entry name" value="PRK02268.1-2"/>
    <property type="match status" value="1"/>
</dbReference>
<dbReference type="InterPro" id="IPR022996">
    <property type="entry name" value="UPF0310"/>
</dbReference>
<dbReference type="Gene3D" id="3.10.590.10">
    <property type="entry name" value="ph1033 like domains"/>
    <property type="match status" value="1"/>
</dbReference>
<protein>
    <recommendedName>
        <fullName evidence="1">UPF0310 protein D5039_14590</fullName>
    </recommendedName>
</protein>
<name>A0ABT3KVH2_9BURK</name>
<reference evidence="4" key="1">
    <citation type="submission" date="2023-07" db="EMBL/GenBank/DDBJ databases">
        <title>Verminephrobacter genomes.</title>
        <authorList>
            <person name="Lund M.B."/>
        </authorList>
    </citation>
    <scope>NUCLEOTIDE SEQUENCE [LARGE SCALE GENOMIC DNA]</scope>
    <source>
        <strain evidence="4">AtM5-05</strain>
    </source>
</reference>